<evidence type="ECO:0008006" key="4">
    <source>
        <dbReference type="Google" id="ProtNLM"/>
    </source>
</evidence>
<sequence length="364" mass="38477">MSPLHTRLRNIGLAGLFVTLQATAHAAILGAALNSDGTNQSPELFLVLFDQTTSKTSYTLNLGIDAANFWVQGQQDTGASLFRTLDPATDSAFNTFISGANLSNVRWLITGGTFDGRAEADRVIYTTQTNNNSLADQRAFYDRSHNVTSSDMTTALSSMGTYVKTLNGARPGIDIVQSTIGTTSRGGSAFASKPAGNTVTYTDATTGFKGLATGSDGSCIYQAFFCAGNPLGVSSWFYKVMPSLLDGEVDQAALVVIDEFDNVTADGYWGLIKDPNSSKYVLSYTLAGANPKTLVSTDDGRTRLSFVDYSAQSGIARLIGVAADDVALQASVSAVPEPGQWGLMLGGFSLLAALRRRTVTRGSL</sequence>
<evidence type="ECO:0000313" key="3">
    <source>
        <dbReference type="Proteomes" id="UP000197446"/>
    </source>
</evidence>
<organism evidence="2 3">
    <name type="scientific">Roseateles puraquae</name>
    <dbReference type="NCBI Taxonomy" id="431059"/>
    <lineage>
        <taxon>Bacteria</taxon>
        <taxon>Pseudomonadati</taxon>
        <taxon>Pseudomonadota</taxon>
        <taxon>Betaproteobacteria</taxon>
        <taxon>Burkholderiales</taxon>
        <taxon>Sphaerotilaceae</taxon>
        <taxon>Roseateles</taxon>
    </lineage>
</organism>
<dbReference type="NCBIfam" id="TIGR02595">
    <property type="entry name" value="PEP_CTERM"/>
    <property type="match status" value="1"/>
</dbReference>
<dbReference type="AlphaFoldDB" id="A0A254N6L1"/>
<dbReference type="InterPro" id="IPR013424">
    <property type="entry name" value="Ice-binding_C"/>
</dbReference>
<keyword evidence="3" id="KW-1185">Reference proteome</keyword>
<evidence type="ECO:0000313" key="2">
    <source>
        <dbReference type="EMBL" id="OWR03661.1"/>
    </source>
</evidence>
<feature type="signal peptide" evidence="1">
    <location>
        <begin position="1"/>
        <end position="26"/>
    </location>
</feature>
<gene>
    <name evidence="2" type="ORF">CDO81_14335</name>
</gene>
<proteinExistence type="predicted"/>
<feature type="chain" id="PRO_5012468258" description="PEP-CTERM protein-sorting domain-containing protein" evidence="1">
    <location>
        <begin position="27"/>
        <end position="364"/>
    </location>
</feature>
<dbReference type="Proteomes" id="UP000197446">
    <property type="component" value="Unassembled WGS sequence"/>
</dbReference>
<protein>
    <recommendedName>
        <fullName evidence="4">PEP-CTERM protein-sorting domain-containing protein</fullName>
    </recommendedName>
</protein>
<dbReference type="OrthoDB" id="9153336at2"/>
<evidence type="ECO:0000256" key="1">
    <source>
        <dbReference type="SAM" id="SignalP"/>
    </source>
</evidence>
<reference evidence="2 3" key="1">
    <citation type="journal article" date="2007" name="Int. J. Syst. Evol. Microbiol.">
        <title>Description of Pelomonas aquatica sp. nov. and Pelomonas puraquae sp. nov., isolated from industrial and haemodialysis water.</title>
        <authorList>
            <person name="Gomila M."/>
            <person name="Bowien B."/>
            <person name="Falsen E."/>
            <person name="Moore E.R."/>
            <person name="Lalucat J."/>
        </authorList>
    </citation>
    <scope>NUCLEOTIDE SEQUENCE [LARGE SCALE GENOMIC DNA]</scope>
    <source>
        <strain evidence="2 3">CCUG 52769</strain>
    </source>
</reference>
<dbReference type="EMBL" id="NISI01000005">
    <property type="protein sequence ID" value="OWR03661.1"/>
    <property type="molecule type" value="Genomic_DNA"/>
</dbReference>
<name>A0A254N6L1_9BURK</name>
<keyword evidence="1" id="KW-0732">Signal</keyword>
<dbReference type="RefSeq" id="WP_088483898.1">
    <property type="nucleotide sequence ID" value="NZ_JBCNLH010000001.1"/>
</dbReference>
<comment type="caution">
    <text evidence="2">The sequence shown here is derived from an EMBL/GenBank/DDBJ whole genome shotgun (WGS) entry which is preliminary data.</text>
</comment>
<accession>A0A254N6L1</accession>